<dbReference type="Proteomes" id="UP001465976">
    <property type="component" value="Unassembled WGS sequence"/>
</dbReference>
<evidence type="ECO:0000313" key="3">
    <source>
        <dbReference type="Proteomes" id="UP001465976"/>
    </source>
</evidence>
<feature type="region of interest" description="Disordered" evidence="1">
    <location>
        <begin position="388"/>
        <end position="462"/>
    </location>
</feature>
<feature type="compositionally biased region" description="Low complexity" evidence="1">
    <location>
        <begin position="419"/>
        <end position="442"/>
    </location>
</feature>
<dbReference type="EMBL" id="JBAHYK010000394">
    <property type="protein sequence ID" value="KAL0574468.1"/>
    <property type="molecule type" value="Genomic_DNA"/>
</dbReference>
<name>A0ABR3FGM6_9AGAR</name>
<dbReference type="PANTHER" id="PTHR21974:SF2">
    <property type="entry name" value="RE15880P"/>
    <property type="match status" value="1"/>
</dbReference>
<feature type="region of interest" description="Disordered" evidence="1">
    <location>
        <begin position="331"/>
        <end position="355"/>
    </location>
</feature>
<dbReference type="PANTHER" id="PTHR21974">
    <property type="entry name" value="RE15880P"/>
    <property type="match status" value="1"/>
</dbReference>
<organism evidence="2 3">
    <name type="scientific">Marasmius crinis-equi</name>
    <dbReference type="NCBI Taxonomy" id="585013"/>
    <lineage>
        <taxon>Eukaryota</taxon>
        <taxon>Fungi</taxon>
        <taxon>Dikarya</taxon>
        <taxon>Basidiomycota</taxon>
        <taxon>Agaricomycotina</taxon>
        <taxon>Agaricomycetes</taxon>
        <taxon>Agaricomycetidae</taxon>
        <taxon>Agaricales</taxon>
        <taxon>Marasmiineae</taxon>
        <taxon>Marasmiaceae</taxon>
        <taxon>Marasmius</taxon>
    </lineage>
</organism>
<evidence type="ECO:0000313" key="2">
    <source>
        <dbReference type="EMBL" id="KAL0574468.1"/>
    </source>
</evidence>
<proteinExistence type="predicted"/>
<evidence type="ECO:0000256" key="1">
    <source>
        <dbReference type="SAM" id="MobiDB-lite"/>
    </source>
</evidence>
<gene>
    <name evidence="2" type="ORF">V5O48_007482</name>
</gene>
<sequence length="462" mass="51414">MSQNLGRVVSAHESRHFELIKALTEVEHAPKDLATVETKIVELQTQLEETRLNPGKVKRKSADGLDKHSHAPKLAFLRRSYSGKGKDVEDRYLPIREKQNQLEQALSQAKFEQMGLKGKTNEYQALRQKLDALYGIVFDGPTPGYPNEDQLEQQVSAAKAVCERVRVTLAAERAAYEYVTKAEKTMRECRARLRDALEVAATSMFASWRSVQDQESHCLQAAHKLACQVPEMVRDARDHCPEIRPLEQLSIIEGVPSRSEASSPDQFYGFIKTAASEVTRTHEYLCSERSSLASRVTANRTVIENAEKNLKQYKDELCSLRRGIFEEIAEKAKGDPPFGDLGDLDDEYPIDEAPPSYEYEPPSSYLPLLTVTPTPLAIPSKTISMRPQSLSPLRRLPVTASPEDFSPVSPMSGNTNRWSSNESTTSTGTSRSSLSVTNSSESGQSGHTVGRRVRPLPRPPGS</sequence>
<comment type="caution">
    <text evidence="2">The sequence shown here is derived from an EMBL/GenBank/DDBJ whole genome shotgun (WGS) entry which is preliminary data.</text>
</comment>
<reference evidence="2 3" key="1">
    <citation type="submission" date="2024-02" db="EMBL/GenBank/DDBJ databases">
        <title>A draft genome for the cacao thread blight pathogen Marasmius crinis-equi.</title>
        <authorList>
            <person name="Cohen S.P."/>
            <person name="Baruah I.K."/>
            <person name="Amoako-Attah I."/>
            <person name="Bukari Y."/>
            <person name="Meinhardt L.W."/>
            <person name="Bailey B.A."/>
        </authorList>
    </citation>
    <scope>NUCLEOTIDE SEQUENCE [LARGE SCALE GENOMIC DNA]</scope>
    <source>
        <strain evidence="2 3">GH-76</strain>
    </source>
</reference>
<accession>A0ABR3FGM6</accession>
<keyword evidence="3" id="KW-1185">Reference proteome</keyword>
<feature type="compositionally biased region" description="Polar residues" evidence="1">
    <location>
        <begin position="409"/>
        <end position="418"/>
    </location>
</feature>
<protein>
    <submittedName>
        <fullName evidence="2">Uncharacterized protein</fullName>
    </submittedName>
</protein>